<proteinExistence type="inferred from homology"/>
<evidence type="ECO:0000313" key="2">
    <source>
        <dbReference type="EMBL" id="KAG9510106.1"/>
    </source>
</evidence>
<comment type="caution">
    <text evidence="2">The sequence shown here is derived from an EMBL/GenBank/DDBJ whole genome shotgun (WGS) entry which is preliminary data.</text>
</comment>
<comment type="similarity">
    <text evidence="1">Belongs to the enoyl-CoA hydratase/isomerase family.</text>
</comment>
<gene>
    <name evidence="2" type="ORF">GZH46_01361</name>
</gene>
<dbReference type="Pfam" id="PF00378">
    <property type="entry name" value="ECH_1"/>
    <property type="match status" value="1"/>
</dbReference>
<feature type="non-terminal residue" evidence="2">
    <location>
        <position position="374"/>
    </location>
</feature>
<evidence type="ECO:0000256" key="1">
    <source>
        <dbReference type="ARBA" id="ARBA00005254"/>
    </source>
</evidence>
<dbReference type="InterPro" id="IPR029045">
    <property type="entry name" value="ClpP/crotonase-like_dom_sf"/>
</dbReference>
<dbReference type="InterPro" id="IPR001753">
    <property type="entry name" value="Enoyl-CoA_hydra/iso"/>
</dbReference>
<accession>A0ABQ7S9M7</accession>
<protein>
    <submittedName>
        <fullName evidence="2">3-hydroxypropionyl-coenzyme A dehydratase</fullName>
    </submittedName>
</protein>
<name>A0ABQ7S9M7_9ACAR</name>
<sequence length="374" mass="41817">MRYLDRASTPITRSSMAYIKARLEPWIRKIQPNIHNTDHNNSNQENHNNHHVMVQVDDKPTKPQNQEDLIVEETSSIALDGSTVSVDRIFKEIRQANANDMALVNYKKWVPQVYSICINRTAKRNAIDRQVFHQLNEALRRFESDIDAKVAILSGQGGHFCAGYDLNEFVEIDTGRTIIAENVQQLLLSTRRLFLSSKPIIACIEGYAAGFGLELALRCHYRVADDTAMMGFLNRRFGIPIMNGGTVILPHMIGISRALELIGTGRAMSAREAQSYGLIYQICDTGSAMGKATSFAQSLTKFGQRTLLGDLDSVTKFVGPTLADALESERQNALRSLRSFKVSNTTSGFLKGDVCRHGKFRLHNLQEPNPDCTI</sequence>
<dbReference type="CDD" id="cd06558">
    <property type="entry name" value="crotonase-like"/>
    <property type="match status" value="1"/>
</dbReference>
<dbReference type="PANTHER" id="PTHR43802">
    <property type="entry name" value="ENOYL-COA HYDRATASE"/>
    <property type="match status" value="1"/>
</dbReference>
<keyword evidence="3" id="KW-1185">Reference proteome</keyword>
<dbReference type="SUPFAM" id="SSF52096">
    <property type="entry name" value="ClpP/crotonase"/>
    <property type="match status" value="1"/>
</dbReference>
<dbReference type="Proteomes" id="UP000825002">
    <property type="component" value="Unassembled WGS sequence"/>
</dbReference>
<dbReference type="Gene3D" id="3.90.226.10">
    <property type="entry name" value="2-enoyl-CoA Hydratase, Chain A, domain 1"/>
    <property type="match status" value="1"/>
</dbReference>
<evidence type="ECO:0000313" key="3">
    <source>
        <dbReference type="Proteomes" id="UP000825002"/>
    </source>
</evidence>
<dbReference type="EMBL" id="JAIFTH010000232">
    <property type="protein sequence ID" value="KAG9510106.1"/>
    <property type="molecule type" value="Genomic_DNA"/>
</dbReference>
<dbReference type="PANTHER" id="PTHR43802:SF1">
    <property type="entry name" value="IP11341P-RELATED"/>
    <property type="match status" value="1"/>
</dbReference>
<reference evidence="2 3" key="1">
    <citation type="submission" date="2020-10" db="EMBL/GenBank/DDBJ databases">
        <authorList>
            <person name="Klimov P.B."/>
            <person name="Dyachkov S.M."/>
            <person name="Chetverikov P.E."/>
        </authorList>
    </citation>
    <scope>NUCLEOTIDE SEQUENCE [LARGE SCALE GENOMIC DNA]</scope>
    <source>
        <strain evidence="2">BMOC 18-1129-001#AD2665</strain>
        <tissue evidence="2">Entire mites</tissue>
    </source>
</reference>
<organism evidence="2 3">
    <name type="scientific">Fragariocoptes setiger</name>
    <dbReference type="NCBI Taxonomy" id="1670756"/>
    <lineage>
        <taxon>Eukaryota</taxon>
        <taxon>Metazoa</taxon>
        <taxon>Ecdysozoa</taxon>
        <taxon>Arthropoda</taxon>
        <taxon>Chelicerata</taxon>
        <taxon>Arachnida</taxon>
        <taxon>Acari</taxon>
        <taxon>Acariformes</taxon>
        <taxon>Trombidiformes</taxon>
        <taxon>Prostigmata</taxon>
        <taxon>Eupodina</taxon>
        <taxon>Eriophyoidea</taxon>
        <taxon>Phytoptidae</taxon>
        <taxon>Fragariocoptes</taxon>
    </lineage>
</organism>